<comment type="subcellular location">
    <subcellularLocation>
        <location evidence="1">Cell membrane</location>
        <topology evidence="1">Multi-pass membrane protein</topology>
    </subcellularLocation>
</comment>
<protein>
    <submittedName>
        <fullName evidence="11">ABC-type multidrug transport system fused ATPase/permease subunit</fullName>
    </submittedName>
</protein>
<evidence type="ECO:0000256" key="2">
    <source>
        <dbReference type="ARBA" id="ARBA00022692"/>
    </source>
</evidence>
<feature type="transmembrane region" description="Helical" evidence="8">
    <location>
        <begin position="287"/>
        <end position="303"/>
    </location>
</feature>
<dbReference type="InterPro" id="IPR027417">
    <property type="entry name" value="P-loop_NTPase"/>
</dbReference>
<evidence type="ECO:0000313" key="11">
    <source>
        <dbReference type="EMBL" id="MDQ0170849.1"/>
    </source>
</evidence>
<comment type="caution">
    <text evidence="11">The sequence shown here is derived from an EMBL/GenBank/DDBJ whole genome shotgun (WGS) entry which is preliminary data.</text>
</comment>
<gene>
    <name evidence="11" type="ORF">J2T19_002297</name>
</gene>
<evidence type="ECO:0000259" key="9">
    <source>
        <dbReference type="PROSITE" id="PS50893"/>
    </source>
</evidence>
<feature type="transmembrane region" description="Helical" evidence="8">
    <location>
        <begin position="76"/>
        <end position="93"/>
    </location>
</feature>
<dbReference type="PROSITE" id="PS50929">
    <property type="entry name" value="ABC_TM1F"/>
    <property type="match status" value="1"/>
</dbReference>
<dbReference type="Gene3D" id="1.20.1560.10">
    <property type="entry name" value="ABC transporter type 1, transmembrane domain"/>
    <property type="match status" value="1"/>
</dbReference>
<feature type="transmembrane region" description="Helical" evidence="8">
    <location>
        <begin position="20"/>
        <end position="42"/>
    </location>
</feature>
<dbReference type="EMBL" id="JAUSTI010000005">
    <property type="protein sequence ID" value="MDQ0170849.1"/>
    <property type="molecule type" value="Genomic_DNA"/>
</dbReference>
<keyword evidence="12" id="KW-1185">Reference proteome</keyword>
<dbReference type="PANTHER" id="PTHR24221">
    <property type="entry name" value="ATP-BINDING CASSETTE SUB-FAMILY B"/>
    <property type="match status" value="1"/>
</dbReference>
<evidence type="ECO:0000256" key="5">
    <source>
        <dbReference type="ARBA" id="ARBA00022989"/>
    </source>
</evidence>
<dbReference type="InterPro" id="IPR017871">
    <property type="entry name" value="ABC_transporter-like_CS"/>
</dbReference>
<organism evidence="11 12">
    <name type="scientific">Paenibacillus tundrae</name>
    <dbReference type="NCBI Taxonomy" id="528187"/>
    <lineage>
        <taxon>Bacteria</taxon>
        <taxon>Bacillati</taxon>
        <taxon>Bacillota</taxon>
        <taxon>Bacilli</taxon>
        <taxon>Bacillales</taxon>
        <taxon>Paenibacillaceae</taxon>
        <taxon>Paenibacillus</taxon>
    </lineage>
</organism>
<dbReference type="SUPFAM" id="SSF52540">
    <property type="entry name" value="P-loop containing nucleoside triphosphate hydrolases"/>
    <property type="match status" value="1"/>
</dbReference>
<dbReference type="InterPro" id="IPR011527">
    <property type="entry name" value="ABC1_TM_dom"/>
</dbReference>
<dbReference type="Pfam" id="PF00664">
    <property type="entry name" value="ABC_membrane"/>
    <property type="match status" value="1"/>
</dbReference>
<evidence type="ECO:0000256" key="1">
    <source>
        <dbReference type="ARBA" id="ARBA00004651"/>
    </source>
</evidence>
<evidence type="ECO:0000256" key="3">
    <source>
        <dbReference type="ARBA" id="ARBA00022741"/>
    </source>
</evidence>
<dbReference type="SMART" id="SM00382">
    <property type="entry name" value="AAA"/>
    <property type="match status" value="1"/>
</dbReference>
<dbReference type="Pfam" id="PF00005">
    <property type="entry name" value="ABC_tran"/>
    <property type="match status" value="1"/>
</dbReference>
<reference evidence="11 12" key="1">
    <citation type="submission" date="2023-07" db="EMBL/GenBank/DDBJ databases">
        <title>Sorghum-associated microbial communities from plants grown in Nebraska, USA.</title>
        <authorList>
            <person name="Schachtman D."/>
        </authorList>
    </citation>
    <scope>NUCLEOTIDE SEQUENCE [LARGE SCALE GENOMIC DNA]</scope>
    <source>
        <strain evidence="11 12">DS1314</strain>
    </source>
</reference>
<sequence length="638" mass="71634">MLSELQFYMRKLRSVTGPVLYWNLLGMISISLMEGIGIYMLVPMLSLIGVFQLNSAGIQIPWISDALSGLSQNNQLLLVLITFVVILSGQAWLQRLQTIRNTKIQQQFIRTLRLETYRSILAAGWPFFLRKRKSDFNHILTTELARVSQGTNIMLQMAASLIFTGIQIGLAFWLSAKLTTLVLVCGLVLFFVLRKFVRRAKQIGDQTSEFSQHYYHGLTEHFNGIKDIKSNMLESSHIHWFDGMCKRIERNVIQFSKLNSGTQFIHKVSSAVIIAAFIYLSMRVLNVPPASLLLIILIFSRLWPRFTSIQSNLEYISSMLPAFRIVRELQLETEKSREIHNTLTGAAYQPDSDPSSPGPRSMRMKAKTQAQAQVNTNGMVEDMRPIQPLELLRSISCEHVNYRYEGSNTYALHEANVTVPAKGMTAIVGKSGAGKSTLIDLIMGLIRPESGQILIDGEPLTESSLLAWRSSIGYVPQDPFLFHTSIRENLRLVDPDASEEQMWQALQFSSSASFVRKLPQGLDTVIGDRGIRLSGGERQRLVLARVMLRNPSVLVLDEATSALDSENEQHIHEALERLRGHVTIIVIAHRLSTIRTADRVIVLDEGQVIQQGGYQQLSTDPVGTFSKLLNMQAGVVGQ</sequence>
<dbReference type="InterPro" id="IPR003439">
    <property type="entry name" value="ABC_transporter-like_ATP-bd"/>
</dbReference>
<proteinExistence type="predicted"/>
<keyword evidence="5 8" id="KW-1133">Transmembrane helix</keyword>
<dbReference type="InterPro" id="IPR039421">
    <property type="entry name" value="Type_1_exporter"/>
</dbReference>
<feature type="transmembrane region" description="Helical" evidence="8">
    <location>
        <begin position="180"/>
        <end position="197"/>
    </location>
</feature>
<evidence type="ECO:0000256" key="8">
    <source>
        <dbReference type="SAM" id="Phobius"/>
    </source>
</evidence>
<dbReference type="Proteomes" id="UP001233836">
    <property type="component" value="Unassembled WGS sequence"/>
</dbReference>
<evidence type="ECO:0000313" key="12">
    <source>
        <dbReference type="Proteomes" id="UP001233836"/>
    </source>
</evidence>
<dbReference type="Gene3D" id="3.40.50.300">
    <property type="entry name" value="P-loop containing nucleotide triphosphate hydrolases"/>
    <property type="match status" value="1"/>
</dbReference>
<dbReference type="SUPFAM" id="SSF90123">
    <property type="entry name" value="ABC transporter transmembrane region"/>
    <property type="match status" value="1"/>
</dbReference>
<feature type="domain" description="ABC transporter" evidence="9">
    <location>
        <begin position="395"/>
        <end position="630"/>
    </location>
</feature>
<dbReference type="PROSITE" id="PS50893">
    <property type="entry name" value="ABC_TRANSPORTER_2"/>
    <property type="match status" value="1"/>
</dbReference>
<keyword evidence="6 8" id="KW-0472">Membrane</keyword>
<evidence type="ECO:0000259" key="10">
    <source>
        <dbReference type="PROSITE" id="PS50929"/>
    </source>
</evidence>
<keyword evidence="2 8" id="KW-0812">Transmembrane</keyword>
<dbReference type="InterPro" id="IPR036640">
    <property type="entry name" value="ABC1_TM_sf"/>
</dbReference>
<keyword evidence="3" id="KW-0547">Nucleotide-binding</keyword>
<keyword evidence="4" id="KW-0067">ATP-binding</keyword>
<dbReference type="PANTHER" id="PTHR24221:SF654">
    <property type="entry name" value="ATP-BINDING CASSETTE SUB-FAMILY B MEMBER 6"/>
    <property type="match status" value="1"/>
</dbReference>
<dbReference type="PROSITE" id="PS00211">
    <property type="entry name" value="ABC_TRANSPORTER_1"/>
    <property type="match status" value="1"/>
</dbReference>
<evidence type="ECO:0000256" key="7">
    <source>
        <dbReference type="SAM" id="MobiDB-lite"/>
    </source>
</evidence>
<evidence type="ECO:0000256" key="4">
    <source>
        <dbReference type="ARBA" id="ARBA00022840"/>
    </source>
</evidence>
<feature type="transmembrane region" description="Helical" evidence="8">
    <location>
        <begin position="153"/>
        <end position="174"/>
    </location>
</feature>
<dbReference type="RefSeq" id="WP_307215711.1">
    <property type="nucleotide sequence ID" value="NZ_JAUSTI010000005.1"/>
</dbReference>
<accession>A0ABT9WCA2</accession>
<feature type="region of interest" description="Disordered" evidence="7">
    <location>
        <begin position="342"/>
        <end position="363"/>
    </location>
</feature>
<dbReference type="InterPro" id="IPR003593">
    <property type="entry name" value="AAA+_ATPase"/>
</dbReference>
<name>A0ABT9WCA2_9BACL</name>
<feature type="domain" description="ABC transmembrane type-1" evidence="10">
    <location>
        <begin position="62"/>
        <end position="318"/>
    </location>
</feature>
<evidence type="ECO:0000256" key="6">
    <source>
        <dbReference type="ARBA" id="ARBA00023136"/>
    </source>
</evidence>
<feature type="compositionally biased region" description="Low complexity" evidence="7">
    <location>
        <begin position="350"/>
        <end position="361"/>
    </location>
</feature>